<evidence type="ECO:0000313" key="2">
    <source>
        <dbReference type="EMBL" id="MBU2713470.1"/>
    </source>
</evidence>
<reference evidence="2 3" key="1">
    <citation type="submission" date="2021-04" db="EMBL/GenBank/DDBJ databases">
        <authorList>
            <person name="Pira H."/>
            <person name="Risdian C."/>
            <person name="Wink J."/>
        </authorList>
    </citation>
    <scope>NUCLEOTIDE SEQUENCE [LARGE SCALE GENOMIC DNA]</scope>
    <source>
        <strain evidence="2 3">WH53</strain>
    </source>
</reference>
<evidence type="ECO:0000313" key="3">
    <source>
        <dbReference type="Proteomes" id="UP000690515"/>
    </source>
</evidence>
<keyword evidence="1" id="KW-1133">Transmembrane helix</keyword>
<dbReference type="EMBL" id="JAGSOY010000082">
    <property type="protein sequence ID" value="MBU2713470.1"/>
    <property type="molecule type" value="Genomic_DNA"/>
</dbReference>
<comment type="caution">
    <text evidence="2">The sequence shown here is derived from an EMBL/GenBank/DDBJ whole genome shotgun (WGS) entry which is preliminary data.</text>
</comment>
<accession>A0ABS5ZHM0</accession>
<organism evidence="2 3">
    <name type="scientific">Zooshikella harenae</name>
    <dbReference type="NCBI Taxonomy" id="2827238"/>
    <lineage>
        <taxon>Bacteria</taxon>
        <taxon>Pseudomonadati</taxon>
        <taxon>Pseudomonadota</taxon>
        <taxon>Gammaproteobacteria</taxon>
        <taxon>Oceanospirillales</taxon>
        <taxon>Zooshikellaceae</taxon>
        <taxon>Zooshikella</taxon>
    </lineage>
</organism>
<name>A0ABS5ZHM0_9GAMM</name>
<gene>
    <name evidence="2" type="ORF">KCG35_20635</name>
</gene>
<feature type="transmembrane region" description="Helical" evidence="1">
    <location>
        <begin position="46"/>
        <end position="72"/>
    </location>
</feature>
<keyword evidence="3" id="KW-1185">Reference proteome</keyword>
<feature type="transmembrane region" description="Helical" evidence="1">
    <location>
        <begin position="79"/>
        <end position="98"/>
    </location>
</feature>
<dbReference type="Proteomes" id="UP000690515">
    <property type="component" value="Unassembled WGS sequence"/>
</dbReference>
<feature type="transmembrane region" description="Helical" evidence="1">
    <location>
        <begin position="7"/>
        <end position="26"/>
    </location>
</feature>
<dbReference type="Pfam" id="PF13781">
    <property type="entry name" value="DoxX_3"/>
    <property type="match status" value="1"/>
</dbReference>
<dbReference type="InterPro" id="IPR025695">
    <property type="entry name" value="DoxX-like"/>
</dbReference>
<keyword evidence="1" id="KW-0472">Membrane</keyword>
<protein>
    <submittedName>
        <fullName evidence="2">DoxX-like family protein</fullName>
    </submittedName>
</protein>
<evidence type="ECO:0000256" key="1">
    <source>
        <dbReference type="SAM" id="Phobius"/>
    </source>
</evidence>
<sequence>MVKQTNSLVYLLCRTTISFIWLYHGLIPKLLWPHKDEIAMNMTFGLSYDAALAVAQVGGLLEIGMAIILLVFWRQKWPLVATAAAMVGLLIFVTITTPQLLAGAFNPVTTNISVFVLAFTALILHQPTKMTQGSYNKV</sequence>
<proteinExistence type="predicted"/>
<keyword evidence="1" id="KW-0812">Transmembrane</keyword>
<feature type="transmembrane region" description="Helical" evidence="1">
    <location>
        <begin position="104"/>
        <end position="124"/>
    </location>
</feature>